<dbReference type="Ensembl" id="ENSPTIT00000027996.1">
    <property type="protein sequence ID" value="ENSPTIP00000023537.1"/>
    <property type="gene ID" value="ENSPTIG00000019919.1"/>
</dbReference>
<dbReference type="Proteomes" id="UP000675900">
    <property type="component" value="Unassembled WGS sequence"/>
</dbReference>
<dbReference type="GeneTree" id="ENSGT00940000155032"/>
<protein>
    <recommendedName>
        <fullName evidence="7">Palmitoyltransferase</fullName>
        <ecNumber evidence="7">2.3.1.225</ecNumber>
    </recommendedName>
</protein>
<evidence type="ECO:0000259" key="8">
    <source>
        <dbReference type="Pfam" id="PF01529"/>
    </source>
</evidence>
<sequence>MRGQRSLLLGPARLCLRLLLLLGYRRRCPPLLRGLVQRWRYGKVCLRSLLYNSFGGSDTAVDAAFEPIYWLVDNVIRWCGVVFVVLVIVLTSSIVAIAYLCVLPLILRTYSVPRLCWHFFYSHWNLILIVFHYYQAITTPPGYPPQGRNDIATVSICKKCIYPKPARTHHCSICNRCVLKMDHHSQFNFMPTCNLPTNLGPSFLSSVALALGALTVWHAVLISRGETSIERHINKKERRRLQAKGRVFRNHYNYGCLDNWKVFLGVDTGRHWLTRVLLPSSHLPHGNGMTWDPPPWVTAHSASVMAV</sequence>
<evidence type="ECO:0000256" key="1">
    <source>
        <dbReference type="ARBA" id="ARBA00004141"/>
    </source>
</evidence>
<dbReference type="PROSITE" id="PS50216">
    <property type="entry name" value="DHHC"/>
    <property type="match status" value="1"/>
</dbReference>
<keyword evidence="6 7" id="KW-0012">Acyltransferase</keyword>
<comment type="domain">
    <text evidence="7">The DHHC domain is required for palmitoyltransferase activity.</text>
</comment>
<evidence type="ECO:0000256" key="5">
    <source>
        <dbReference type="ARBA" id="ARBA00023136"/>
    </source>
</evidence>
<proteinExistence type="inferred from homology"/>
<comment type="subcellular location">
    <subcellularLocation>
        <location evidence="1">Membrane</location>
        <topology evidence="1">Multi-pass membrane protein</topology>
    </subcellularLocation>
</comment>
<dbReference type="PANTHER" id="PTHR12246">
    <property type="entry name" value="PALMITOYLTRANSFERASE ZDHHC16"/>
    <property type="match status" value="1"/>
</dbReference>
<evidence type="ECO:0000313" key="10">
    <source>
        <dbReference type="Proteomes" id="UP000675900"/>
    </source>
</evidence>
<dbReference type="Pfam" id="PF01529">
    <property type="entry name" value="DHHC"/>
    <property type="match status" value="1"/>
</dbReference>
<evidence type="ECO:0000256" key="4">
    <source>
        <dbReference type="ARBA" id="ARBA00022989"/>
    </source>
</evidence>
<evidence type="ECO:0000256" key="7">
    <source>
        <dbReference type="RuleBase" id="RU079119"/>
    </source>
</evidence>
<dbReference type="GO" id="GO:0019706">
    <property type="term" value="F:protein-cysteine S-palmitoyltransferase activity"/>
    <property type="evidence" value="ECO:0007669"/>
    <property type="project" value="UniProtKB-EC"/>
</dbReference>
<keyword evidence="5 7" id="KW-0472">Membrane</keyword>
<dbReference type="GO" id="GO:0016020">
    <property type="term" value="C:membrane"/>
    <property type="evidence" value="ECO:0007669"/>
    <property type="project" value="UniProtKB-SubCell"/>
</dbReference>
<evidence type="ECO:0000313" key="9">
    <source>
        <dbReference type="Ensembl" id="ENSPTIP00000023537.1"/>
    </source>
</evidence>
<dbReference type="InterPro" id="IPR001594">
    <property type="entry name" value="Palmitoyltrfase_DHHC"/>
</dbReference>
<dbReference type="InterPro" id="IPR039859">
    <property type="entry name" value="PFA4/ZDH16/20/ERF2-like"/>
</dbReference>
<dbReference type="AlphaFoldDB" id="A0A8C9KU29"/>
<comment type="similarity">
    <text evidence="7">Belongs to the DHHC palmitoyltransferase family.</text>
</comment>
<gene>
    <name evidence="9" type="primary">ZDHHC16</name>
</gene>
<reference evidence="9" key="1">
    <citation type="submission" date="2025-08" db="UniProtKB">
        <authorList>
            <consortium name="Ensembl"/>
        </authorList>
    </citation>
    <scope>IDENTIFICATION</scope>
</reference>
<feature type="transmembrane region" description="Helical" evidence="7">
    <location>
        <begin position="115"/>
        <end position="134"/>
    </location>
</feature>
<keyword evidence="2 7" id="KW-0808">Transferase</keyword>
<evidence type="ECO:0000256" key="3">
    <source>
        <dbReference type="ARBA" id="ARBA00022692"/>
    </source>
</evidence>
<feature type="transmembrane region" description="Helical" evidence="7">
    <location>
        <begin position="75"/>
        <end position="103"/>
    </location>
</feature>
<keyword evidence="10" id="KW-1185">Reference proteome</keyword>
<dbReference type="EC" id="2.3.1.225" evidence="7"/>
<keyword evidence="3 7" id="KW-0812">Transmembrane</keyword>
<organism evidence="9 10">
    <name type="scientific">Panthera tigris altaica</name>
    <name type="common">Siberian tiger</name>
    <dbReference type="NCBI Taxonomy" id="74533"/>
    <lineage>
        <taxon>Eukaryota</taxon>
        <taxon>Metazoa</taxon>
        <taxon>Chordata</taxon>
        <taxon>Craniata</taxon>
        <taxon>Vertebrata</taxon>
        <taxon>Euteleostomi</taxon>
        <taxon>Mammalia</taxon>
        <taxon>Eutheria</taxon>
        <taxon>Laurasiatheria</taxon>
        <taxon>Carnivora</taxon>
        <taxon>Feliformia</taxon>
        <taxon>Felidae</taxon>
        <taxon>Pantherinae</taxon>
        <taxon>Panthera</taxon>
    </lineage>
</organism>
<keyword evidence="4 7" id="KW-1133">Transmembrane helix</keyword>
<reference evidence="9" key="2">
    <citation type="submission" date="2025-09" db="UniProtKB">
        <authorList>
            <consortium name="Ensembl"/>
        </authorList>
    </citation>
    <scope>IDENTIFICATION</scope>
</reference>
<feature type="domain" description="Palmitoyltransferase DHHC" evidence="8">
    <location>
        <begin position="155"/>
        <end position="186"/>
    </location>
</feature>
<accession>A0A8C9KU29</accession>
<comment type="catalytic activity">
    <reaction evidence="7">
        <text>L-cysteinyl-[protein] + hexadecanoyl-CoA = S-hexadecanoyl-L-cysteinyl-[protein] + CoA</text>
        <dbReference type="Rhea" id="RHEA:36683"/>
        <dbReference type="Rhea" id="RHEA-COMP:10131"/>
        <dbReference type="Rhea" id="RHEA-COMP:11032"/>
        <dbReference type="ChEBI" id="CHEBI:29950"/>
        <dbReference type="ChEBI" id="CHEBI:57287"/>
        <dbReference type="ChEBI" id="CHEBI:57379"/>
        <dbReference type="ChEBI" id="CHEBI:74151"/>
        <dbReference type="EC" id="2.3.1.225"/>
    </reaction>
</comment>
<evidence type="ECO:0000256" key="2">
    <source>
        <dbReference type="ARBA" id="ARBA00022679"/>
    </source>
</evidence>
<name>A0A8C9KU29_PANTA</name>
<feature type="transmembrane region" description="Helical" evidence="7">
    <location>
        <begin position="203"/>
        <end position="222"/>
    </location>
</feature>
<evidence type="ECO:0000256" key="6">
    <source>
        <dbReference type="ARBA" id="ARBA00023315"/>
    </source>
</evidence>